<evidence type="ECO:0000256" key="1">
    <source>
        <dbReference type="SAM" id="MobiDB-lite"/>
    </source>
</evidence>
<keyword evidence="3" id="KW-1185">Reference proteome</keyword>
<organism evidence="2 3">
    <name type="scientific">Ectocarpus siliculosus</name>
    <name type="common">Brown alga</name>
    <name type="synonym">Conferva siliculosa</name>
    <dbReference type="NCBI Taxonomy" id="2880"/>
    <lineage>
        <taxon>Eukaryota</taxon>
        <taxon>Sar</taxon>
        <taxon>Stramenopiles</taxon>
        <taxon>Ochrophyta</taxon>
        <taxon>PX clade</taxon>
        <taxon>Phaeophyceae</taxon>
        <taxon>Ectocarpales</taxon>
        <taxon>Ectocarpaceae</taxon>
        <taxon>Ectocarpus</taxon>
    </lineage>
</organism>
<dbReference type="InParanoid" id="D8LKM1"/>
<dbReference type="GO" id="GO:0071014">
    <property type="term" value="C:post-mRNA release spliceosomal complex"/>
    <property type="evidence" value="ECO:0007669"/>
    <property type="project" value="TreeGrafter"/>
</dbReference>
<dbReference type="Proteomes" id="UP000002630">
    <property type="component" value="Linkage Group LG19"/>
</dbReference>
<evidence type="ECO:0008006" key="4">
    <source>
        <dbReference type="Google" id="ProtNLM"/>
    </source>
</evidence>
<evidence type="ECO:0000313" key="2">
    <source>
        <dbReference type="EMBL" id="CBN74611.1"/>
    </source>
</evidence>
<gene>
    <name evidence="2" type="ORF">Esi_0030_0165</name>
</gene>
<dbReference type="PANTHER" id="PTHR31551:SF1">
    <property type="entry name" value="COILED-COIL DOMAIN-CONTAINING PROTEIN 12"/>
    <property type="match status" value="1"/>
</dbReference>
<dbReference type="OrthoDB" id="10261348at2759"/>
<feature type="region of interest" description="Disordered" evidence="1">
    <location>
        <begin position="1"/>
        <end position="126"/>
    </location>
</feature>
<dbReference type="Pfam" id="PF08315">
    <property type="entry name" value="cwf18"/>
    <property type="match status" value="1"/>
</dbReference>
<dbReference type="OMA" id="TKKVNWD"/>
<dbReference type="GO" id="GO:0005684">
    <property type="term" value="C:U2-type spliceosomal complex"/>
    <property type="evidence" value="ECO:0007669"/>
    <property type="project" value="TreeGrafter"/>
</dbReference>
<sequence>MSESGAERRSRLKALKEKANKSIKFRNYRPQDAAIRQQALDSSKAGEPTSGSGSGGANKGEGAASPSGKSMGGGRKEGEEEPEEEQEEKRKAPESSLIQQELKKQKETQDEGELNIAPKKANWDLKRDVEKKLEKLDRRTQRAIVEIIRERMAEEAANASSSGEEGSGSSSSGEEESGSSSEDEE</sequence>
<dbReference type="PANTHER" id="PTHR31551">
    <property type="entry name" value="PRE-MRNA-SPLICING FACTOR CWF18"/>
    <property type="match status" value="1"/>
</dbReference>
<protein>
    <recommendedName>
        <fullName evidence="4">Coiled-coil domain-containing protein 12</fullName>
    </recommendedName>
</protein>
<accession>D8LKM1</accession>
<dbReference type="STRING" id="2880.D8LKM1"/>
<feature type="compositionally biased region" description="Low complexity" evidence="1">
    <location>
        <begin position="155"/>
        <end position="172"/>
    </location>
</feature>
<feature type="compositionally biased region" description="Acidic residues" evidence="1">
    <location>
        <begin position="173"/>
        <end position="185"/>
    </location>
</feature>
<dbReference type="AlphaFoldDB" id="D8LKM1"/>
<feature type="region of interest" description="Disordered" evidence="1">
    <location>
        <begin position="154"/>
        <end position="185"/>
    </location>
</feature>
<evidence type="ECO:0000313" key="3">
    <source>
        <dbReference type="Proteomes" id="UP000002630"/>
    </source>
</evidence>
<name>D8LKM1_ECTSI</name>
<dbReference type="EMBL" id="FN648487">
    <property type="protein sequence ID" value="CBN74611.1"/>
    <property type="molecule type" value="Genomic_DNA"/>
</dbReference>
<reference evidence="2 3" key="1">
    <citation type="journal article" date="2010" name="Nature">
        <title>The Ectocarpus genome and the independent evolution of multicellularity in brown algae.</title>
        <authorList>
            <person name="Cock J.M."/>
            <person name="Sterck L."/>
            <person name="Rouze P."/>
            <person name="Scornet D."/>
            <person name="Allen A.E."/>
            <person name="Amoutzias G."/>
            <person name="Anthouard V."/>
            <person name="Artiguenave F."/>
            <person name="Aury J.M."/>
            <person name="Badger J.H."/>
            <person name="Beszteri B."/>
            <person name="Billiau K."/>
            <person name="Bonnet E."/>
            <person name="Bothwell J.H."/>
            <person name="Bowler C."/>
            <person name="Boyen C."/>
            <person name="Brownlee C."/>
            <person name="Carrano C.J."/>
            <person name="Charrier B."/>
            <person name="Cho G.Y."/>
            <person name="Coelho S.M."/>
            <person name="Collen J."/>
            <person name="Corre E."/>
            <person name="Da Silva C."/>
            <person name="Delage L."/>
            <person name="Delaroque N."/>
            <person name="Dittami S.M."/>
            <person name="Doulbeau S."/>
            <person name="Elias M."/>
            <person name="Farnham G."/>
            <person name="Gachon C.M."/>
            <person name="Gschloessl B."/>
            <person name="Heesch S."/>
            <person name="Jabbari K."/>
            <person name="Jubin C."/>
            <person name="Kawai H."/>
            <person name="Kimura K."/>
            <person name="Kloareg B."/>
            <person name="Kupper F.C."/>
            <person name="Lang D."/>
            <person name="Le Bail A."/>
            <person name="Leblanc C."/>
            <person name="Lerouge P."/>
            <person name="Lohr M."/>
            <person name="Lopez P.J."/>
            <person name="Martens C."/>
            <person name="Maumus F."/>
            <person name="Michel G."/>
            <person name="Miranda-Saavedra D."/>
            <person name="Morales J."/>
            <person name="Moreau H."/>
            <person name="Motomura T."/>
            <person name="Nagasato C."/>
            <person name="Napoli C.A."/>
            <person name="Nelson D.R."/>
            <person name="Nyvall-Collen P."/>
            <person name="Peters A.F."/>
            <person name="Pommier C."/>
            <person name="Potin P."/>
            <person name="Poulain J."/>
            <person name="Quesneville H."/>
            <person name="Read B."/>
            <person name="Rensing S.A."/>
            <person name="Ritter A."/>
            <person name="Rousvoal S."/>
            <person name="Samanta M."/>
            <person name="Samson G."/>
            <person name="Schroeder D.C."/>
            <person name="Segurens B."/>
            <person name="Strittmatter M."/>
            <person name="Tonon T."/>
            <person name="Tregear J.W."/>
            <person name="Valentin K."/>
            <person name="von Dassow P."/>
            <person name="Yamagishi T."/>
            <person name="Van de Peer Y."/>
            <person name="Wincker P."/>
        </authorList>
    </citation>
    <scope>NUCLEOTIDE SEQUENCE [LARGE SCALE GENOMIC DNA]</scope>
    <source>
        <strain evidence="3">Ec32 / CCAP1310/4</strain>
    </source>
</reference>
<dbReference type="eggNOG" id="KOG3407">
    <property type="taxonomic scope" value="Eukaryota"/>
</dbReference>
<proteinExistence type="predicted"/>
<dbReference type="EMBL" id="FN649744">
    <property type="protein sequence ID" value="CBN74611.1"/>
    <property type="molecule type" value="Genomic_DNA"/>
</dbReference>
<feature type="compositionally biased region" description="Basic and acidic residues" evidence="1">
    <location>
        <begin position="1"/>
        <end position="20"/>
    </location>
</feature>
<dbReference type="InterPro" id="IPR013169">
    <property type="entry name" value="mRNA_splic_Cwf18-like"/>
</dbReference>